<dbReference type="CDD" id="cd19090">
    <property type="entry name" value="AKR_AKR15A-like"/>
    <property type="match status" value="1"/>
</dbReference>
<dbReference type="STRING" id="630515.SAMN04489812_0540"/>
<keyword evidence="3" id="KW-1185">Reference proteome</keyword>
<dbReference type="AlphaFoldDB" id="A0A1H1NKF5"/>
<dbReference type="GO" id="GO:0016491">
    <property type="term" value="F:oxidoreductase activity"/>
    <property type="evidence" value="ECO:0007669"/>
    <property type="project" value="InterPro"/>
</dbReference>
<proteinExistence type="predicted"/>
<dbReference type="Pfam" id="PF00248">
    <property type="entry name" value="Aldo_ket_red"/>
    <property type="match status" value="1"/>
</dbReference>
<dbReference type="InterPro" id="IPR020471">
    <property type="entry name" value="AKR"/>
</dbReference>
<dbReference type="Gene3D" id="3.20.20.100">
    <property type="entry name" value="NADP-dependent oxidoreductase domain"/>
    <property type="match status" value="1"/>
</dbReference>
<dbReference type="InterPro" id="IPR036812">
    <property type="entry name" value="NAD(P)_OxRdtase_dom_sf"/>
</dbReference>
<dbReference type="GO" id="GO:0005829">
    <property type="term" value="C:cytosol"/>
    <property type="evidence" value="ECO:0007669"/>
    <property type="project" value="TreeGrafter"/>
</dbReference>
<dbReference type="Proteomes" id="UP000199103">
    <property type="component" value="Chromosome I"/>
</dbReference>
<gene>
    <name evidence="2" type="ORF">SAMN04489812_0540</name>
</gene>
<dbReference type="RefSeq" id="WP_091531735.1">
    <property type="nucleotide sequence ID" value="NZ_LT629772.1"/>
</dbReference>
<evidence type="ECO:0000313" key="3">
    <source>
        <dbReference type="Proteomes" id="UP000199103"/>
    </source>
</evidence>
<evidence type="ECO:0000259" key="1">
    <source>
        <dbReference type="Pfam" id="PF00248"/>
    </source>
</evidence>
<reference evidence="2 3" key="1">
    <citation type="submission" date="2016-10" db="EMBL/GenBank/DDBJ databases">
        <authorList>
            <person name="de Groot N.N."/>
        </authorList>
    </citation>
    <scope>NUCLEOTIDE SEQUENCE [LARGE SCALE GENOMIC DNA]</scope>
    <source>
        <strain evidence="2 3">DSM 21800</strain>
    </source>
</reference>
<protein>
    <submittedName>
        <fullName evidence="2">D-threo-aldose 1-dehydrogenase</fullName>
    </submittedName>
</protein>
<organism evidence="2 3">
    <name type="scientific">Microlunatus soli</name>
    <dbReference type="NCBI Taxonomy" id="630515"/>
    <lineage>
        <taxon>Bacteria</taxon>
        <taxon>Bacillati</taxon>
        <taxon>Actinomycetota</taxon>
        <taxon>Actinomycetes</taxon>
        <taxon>Propionibacteriales</taxon>
        <taxon>Propionibacteriaceae</taxon>
        <taxon>Microlunatus</taxon>
    </lineage>
</organism>
<name>A0A1H1NKF5_9ACTN</name>
<dbReference type="PANTHER" id="PTHR42686">
    <property type="entry name" value="GH17980P-RELATED"/>
    <property type="match status" value="1"/>
</dbReference>
<sequence length="324" mass="34408">MLNESPALGWAPQPWLRPLGATGLTVSAVTLGGGPLGSMPQLLGYQVAAGDAIELVRQVLDSPIRTIDTANGYSDGESERRIGAAVRATGGLPDDFMIITKVDAKDGDYSGDRVRRSVAESKQRLGLDRLPLVMLHDPEFFDFDEMAAPGGAVETLQRLREEDEIDHVGLAGGDTAVMRRYLDLGGFEVLLVHNRWTLVDHSAAELIDAARAAGIAVINAAIYGGGLLAAPHAGGTRYGYREATAATLSAVAEMAAACERYGTDLATAALHASIRDPRISTTITGFSKPERLRALRAGLEHALPDGLFTELAALLPDRANWLDS</sequence>
<accession>A0A1H1NKF5</accession>
<dbReference type="EMBL" id="LT629772">
    <property type="protein sequence ID" value="SDR99175.1"/>
    <property type="molecule type" value="Genomic_DNA"/>
</dbReference>
<dbReference type="OrthoDB" id="9768851at2"/>
<evidence type="ECO:0000313" key="2">
    <source>
        <dbReference type="EMBL" id="SDR99175.1"/>
    </source>
</evidence>
<dbReference type="PANTHER" id="PTHR42686:SF1">
    <property type="entry name" value="GH17980P-RELATED"/>
    <property type="match status" value="1"/>
</dbReference>
<feature type="domain" description="NADP-dependent oxidoreductase" evidence="1">
    <location>
        <begin position="45"/>
        <end position="313"/>
    </location>
</feature>
<dbReference type="SUPFAM" id="SSF51430">
    <property type="entry name" value="NAD(P)-linked oxidoreductase"/>
    <property type="match status" value="1"/>
</dbReference>
<dbReference type="InterPro" id="IPR023210">
    <property type="entry name" value="NADP_OxRdtase_dom"/>
</dbReference>